<sequence length="348" mass="38338">MPAARRIADTQSDFSRKPQEAHVSFATSQAEFDERETEMRTEITVLQFLAYMQLPSIFHCAPVSSTSATAITEFIEQLNERSASADAIMLKIPSDSTTSSANVESINSSEAVSLNLLSVFNGNPKDVIELILRDGNGTAEMPSSTDSNTEYAKGILEINLDETRDELFRALQYEASVQIDALSHEQIRTISEERLRTTLEEVLKRQFGEAKHKSAMNNTTHIKSTTALNYNTTTSEAATLTSQLICQFFVFGTLFGVVCSISTCTCCLHPRGDRRRNVELSGVNPTNVPPPIDYSKPYMLKCDSRGSCYASPLNDDEVPPLPSYTEALSCATKPMPKHHGVSNDATRS</sequence>
<reference evidence="2" key="1">
    <citation type="submission" date="2022-11" db="UniProtKB">
        <authorList>
            <consortium name="WormBaseParasite"/>
        </authorList>
    </citation>
    <scope>IDENTIFICATION</scope>
</reference>
<dbReference type="Proteomes" id="UP000887569">
    <property type="component" value="Unplaced"/>
</dbReference>
<proteinExistence type="predicted"/>
<keyword evidence="1" id="KW-1185">Reference proteome</keyword>
<protein>
    <submittedName>
        <fullName evidence="2">Uncharacterized protein</fullName>
    </submittedName>
</protein>
<evidence type="ECO:0000313" key="1">
    <source>
        <dbReference type="Proteomes" id="UP000887569"/>
    </source>
</evidence>
<organism evidence="1 2">
    <name type="scientific">Parascaris univalens</name>
    <name type="common">Nematode worm</name>
    <dbReference type="NCBI Taxonomy" id="6257"/>
    <lineage>
        <taxon>Eukaryota</taxon>
        <taxon>Metazoa</taxon>
        <taxon>Ecdysozoa</taxon>
        <taxon>Nematoda</taxon>
        <taxon>Chromadorea</taxon>
        <taxon>Rhabditida</taxon>
        <taxon>Spirurina</taxon>
        <taxon>Ascaridomorpha</taxon>
        <taxon>Ascaridoidea</taxon>
        <taxon>Ascarididae</taxon>
        <taxon>Parascaris</taxon>
    </lineage>
</organism>
<dbReference type="WBParaSite" id="PgR046_g076_t01">
    <property type="protein sequence ID" value="PgR046_g076_t01"/>
    <property type="gene ID" value="PgR046_g076"/>
</dbReference>
<evidence type="ECO:0000313" key="2">
    <source>
        <dbReference type="WBParaSite" id="PgR046_g076_t01"/>
    </source>
</evidence>
<accession>A0A915BM71</accession>
<name>A0A915BM71_PARUN</name>
<dbReference type="AlphaFoldDB" id="A0A915BM71"/>